<dbReference type="Gene3D" id="3.90.180.10">
    <property type="entry name" value="Medium-chain alcohol dehydrogenases, catalytic domain"/>
    <property type="match status" value="1"/>
</dbReference>
<comment type="caution">
    <text evidence="4">The sequence shown here is derived from an EMBL/GenBank/DDBJ whole genome shotgun (WGS) entry which is preliminary data.</text>
</comment>
<evidence type="ECO:0000259" key="3">
    <source>
        <dbReference type="SMART" id="SM00829"/>
    </source>
</evidence>
<organism evidence="4 5">
    <name type="scientific">Brucella oryzae</name>
    <dbReference type="NCBI Taxonomy" id="335286"/>
    <lineage>
        <taxon>Bacteria</taxon>
        <taxon>Pseudomonadati</taxon>
        <taxon>Pseudomonadota</taxon>
        <taxon>Alphaproteobacteria</taxon>
        <taxon>Hyphomicrobiales</taxon>
        <taxon>Brucellaceae</taxon>
        <taxon>Brucella/Ochrobactrum group</taxon>
        <taxon>Brucella</taxon>
    </lineage>
</organism>
<dbReference type="Gene3D" id="3.40.50.720">
    <property type="entry name" value="NAD(P)-binding Rossmann-like Domain"/>
    <property type="match status" value="1"/>
</dbReference>
<keyword evidence="2" id="KW-0560">Oxidoreductase</keyword>
<dbReference type="InterPro" id="IPR036291">
    <property type="entry name" value="NAD(P)-bd_dom_sf"/>
</dbReference>
<feature type="domain" description="Enoyl reductase (ER)" evidence="3">
    <location>
        <begin position="8"/>
        <end position="303"/>
    </location>
</feature>
<dbReference type="AlphaFoldDB" id="A0A2S7J520"/>
<protein>
    <submittedName>
        <fullName evidence="4">Alcohol dehydrogenase</fullName>
    </submittedName>
</protein>
<dbReference type="SUPFAM" id="SSF50129">
    <property type="entry name" value="GroES-like"/>
    <property type="match status" value="1"/>
</dbReference>
<dbReference type="EMBL" id="PTRC01000005">
    <property type="protein sequence ID" value="PQA75316.1"/>
    <property type="molecule type" value="Genomic_DNA"/>
</dbReference>
<proteinExistence type="predicted"/>
<reference evidence="4 5" key="1">
    <citation type="submission" date="2018-02" db="EMBL/GenBank/DDBJ databases">
        <title>Draft genome sequence of Ochrobactrum oryzae found in Brazil.</title>
        <authorList>
            <person name="Cerdeira L."/>
            <person name="Andrade F."/>
            <person name="Zacariotto T."/>
            <person name="Barbosa B."/>
            <person name="Santos S."/>
            <person name="Cassetari V."/>
            <person name="Lincopan N."/>
        </authorList>
    </citation>
    <scope>NUCLEOTIDE SEQUENCE [LARGE SCALE GENOMIC DNA]</scope>
    <source>
        <strain evidence="4 5">OA447</strain>
    </source>
</reference>
<dbReference type="OrthoDB" id="9809185at2"/>
<dbReference type="InterPro" id="IPR013149">
    <property type="entry name" value="ADH-like_C"/>
</dbReference>
<accession>A0A2S7J520</accession>
<name>A0A2S7J520_9HYPH</name>
<evidence type="ECO:0000256" key="1">
    <source>
        <dbReference type="ARBA" id="ARBA00022857"/>
    </source>
</evidence>
<dbReference type="Pfam" id="PF08240">
    <property type="entry name" value="ADH_N"/>
    <property type="match status" value="1"/>
</dbReference>
<dbReference type="SMART" id="SM00829">
    <property type="entry name" value="PKS_ER"/>
    <property type="match status" value="1"/>
</dbReference>
<dbReference type="SUPFAM" id="SSF51735">
    <property type="entry name" value="NAD(P)-binding Rossmann-fold domains"/>
    <property type="match status" value="1"/>
</dbReference>
<dbReference type="InterPro" id="IPR020843">
    <property type="entry name" value="ER"/>
</dbReference>
<dbReference type="PANTHER" id="PTHR48106">
    <property type="entry name" value="QUINONE OXIDOREDUCTASE PIG3-RELATED"/>
    <property type="match status" value="1"/>
</dbReference>
<dbReference type="InterPro" id="IPR013154">
    <property type="entry name" value="ADH-like_N"/>
</dbReference>
<evidence type="ECO:0000256" key="2">
    <source>
        <dbReference type="ARBA" id="ARBA00023002"/>
    </source>
</evidence>
<evidence type="ECO:0000313" key="4">
    <source>
        <dbReference type="EMBL" id="PQA75316.1"/>
    </source>
</evidence>
<dbReference type="GO" id="GO:0070402">
    <property type="term" value="F:NADPH binding"/>
    <property type="evidence" value="ECO:0007669"/>
    <property type="project" value="TreeGrafter"/>
</dbReference>
<gene>
    <name evidence="4" type="ORF">C3731_01710</name>
</gene>
<dbReference type="InterPro" id="IPR011032">
    <property type="entry name" value="GroES-like_sf"/>
</dbReference>
<dbReference type="RefSeq" id="WP_104754020.1">
    <property type="nucleotide sequence ID" value="NZ_PTRC01000005.1"/>
</dbReference>
<keyword evidence="1" id="KW-0521">NADP</keyword>
<dbReference type="Pfam" id="PF00107">
    <property type="entry name" value="ADH_zinc_N"/>
    <property type="match status" value="1"/>
</dbReference>
<dbReference type="Proteomes" id="UP000238493">
    <property type="component" value="Unassembled WGS sequence"/>
</dbReference>
<dbReference type="GO" id="GO:0016651">
    <property type="term" value="F:oxidoreductase activity, acting on NAD(P)H"/>
    <property type="evidence" value="ECO:0007669"/>
    <property type="project" value="TreeGrafter"/>
</dbReference>
<keyword evidence="5" id="KW-1185">Reference proteome</keyword>
<evidence type="ECO:0000313" key="5">
    <source>
        <dbReference type="Proteomes" id="UP000238493"/>
    </source>
</evidence>
<sequence>MRALIATGNIDRLVEMGEVAVPSPSEHEILVEVEAFSLNRPDFLWLAAPGSQWRVGIDFVGRVTEPARDGTGPARGDRVMVHAPHGGGGAEFAVAHARQAVTLPAEISNPVAAALPLAGLVALRLVREAGIRRGHRVLITGATGGVGHLAVQLALNIGATVTALARPIEKTDSIEARGARVIHSLDDVSEPFDVILESIGGDTLTQALLKLSHKGLVMWFGAASGQAASIDFFSFLPDRSSFTIKHFVYNEVGGDDYLDLSHLVDLVTKNVLTIDVSREASWSQTSEILNAIKLGAVAGKSVLIVKN</sequence>